<keyword evidence="2 5" id="KW-0812">Transmembrane</keyword>
<evidence type="ECO:0000256" key="5">
    <source>
        <dbReference type="SAM" id="Phobius"/>
    </source>
</evidence>
<dbReference type="Pfam" id="PF07782">
    <property type="entry name" value="DC_STAMP"/>
    <property type="match status" value="1"/>
</dbReference>
<dbReference type="InterPro" id="IPR051856">
    <property type="entry name" value="CSR-E3_Ligase_Protein"/>
</dbReference>
<dbReference type="GO" id="GO:0016020">
    <property type="term" value="C:membrane"/>
    <property type="evidence" value="ECO:0007669"/>
    <property type="project" value="UniProtKB-SubCell"/>
</dbReference>
<comment type="caution">
    <text evidence="7">The sequence shown here is derived from an EMBL/GenBank/DDBJ whole genome shotgun (WGS) entry which is preliminary data.</text>
</comment>
<dbReference type="PANTHER" id="PTHR21041">
    <property type="entry name" value="DENDRITIC CELL-SPECIFIC TRANSMEMBRANE PROTEIN"/>
    <property type="match status" value="1"/>
</dbReference>
<dbReference type="EMBL" id="CAJFCJ010000001">
    <property type="protein sequence ID" value="CAD5111496.1"/>
    <property type="molecule type" value="Genomic_DNA"/>
</dbReference>
<dbReference type="AlphaFoldDB" id="A0A7I8VA88"/>
<protein>
    <recommendedName>
        <fullName evidence="6">Dendritic cell-specific transmembrane protein-like domain-containing protein</fullName>
    </recommendedName>
</protein>
<evidence type="ECO:0000256" key="1">
    <source>
        <dbReference type="ARBA" id="ARBA00004141"/>
    </source>
</evidence>
<name>A0A7I8VA88_9ANNE</name>
<gene>
    <name evidence="7" type="ORF">DGYR_LOCUS786</name>
</gene>
<feature type="transmembrane region" description="Helical" evidence="5">
    <location>
        <begin position="195"/>
        <end position="217"/>
    </location>
</feature>
<feature type="transmembrane region" description="Helical" evidence="5">
    <location>
        <begin position="300"/>
        <end position="322"/>
    </location>
</feature>
<evidence type="ECO:0000256" key="4">
    <source>
        <dbReference type="ARBA" id="ARBA00023136"/>
    </source>
</evidence>
<keyword evidence="8" id="KW-1185">Reference proteome</keyword>
<evidence type="ECO:0000313" key="8">
    <source>
        <dbReference type="Proteomes" id="UP000549394"/>
    </source>
</evidence>
<evidence type="ECO:0000313" key="7">
    <source>
        <dbReference type="EMBL" id="CAD5111496.1"/>
    </source>
</evidence>
<dbReference type="InterPro" id="IPR012858">
    <property type="entry name" value="DC_STAMP-like"/>
</dbReference>
<evidence type="ECO:0000259" key="6">
    <source>
        <dbReference type="Pfam" id="PF07782"/>
    </source>
</evidence>
<dbReference type="Proteomes" id="UP000549394">
    <property type="component" value="Unassembled WGS sequence"/>
</dbReference>
<comment type="subcellular location">
    <subcellularLocation>
        <location evidence="1">Membrane</location>
        <topology evidence="1">Multi-pass membrane protein</topology>
    </subcellularLocation>
</comment>
<keyword evidence="4 5" id="KW-0472">Membrane</keyword>
<proteinExistence type="predicted"/>
<evidence type="ECO:0000256" key="3">
    <source>
        <dbReference type="ARBA" id="ARBA00022989"/>
    </source>
</evidence>
<organism evidence="7 8">
    <name type="scientific">Dimorphilus gyrociliatus</name>
    <dbReference type="NCBI Taxonomy" id="2664684"/>
    <lineage>
        <taxon>Eukaryota</taxon>
        <taxon>Metazoa</taxon>
        <taxon>Spiralia</taxon>
        <taxon>Lophotrochozoa</taxon>
        <taxon>Annelida</taxon>
        <taxon>Polychaeta</taxon>
        <taxon>Polychaeta incertae sedis</taxon>
        <taxon>Dinophilidae</taxon>
        <taxon>Dimorphilus</taxon>
    </lineage>
</organism>
<sequence>MRGGTDVHKYSKVFQSSTCKGSEVFLDFMNALNKRISDDTGYQLPPFDVHFPLINTSFRLAQKNLTIYEFSKNDTLCPELTFRYDFIKISASKDLEEITSNFSRDMINGLEKFLSVINFTSQIFTFSILLIIVFASFRLYRYYTDLEYNNVYLSNEFFNLDKERKSKNLPSILPLQPEEKSIYASNPIKPTVKNIPSLIIGIIILLSILILAIILFLSDFFMAKVITIINKEAVTDITVTGSILIQKDEEFEVMPKSLQELYKEIFPIPCTNPYKYHTNLNYKGGTCLPLPSEPVVNNSIHLRTIIILYLLLVLITFFHTYAERIEQFTFVAFYKDKHKLRVEALYDNMLVNRYLTQKIERIKR</sequence>
<reference evidence="7 8" key="1">
    <citation type="submission" date="2020-08" db="EMBL/GenBank/DDBJ databases">
        <authorList>
            <person name="Hejnol A."/>
        </authorList>
    </citation>
    <scope>NUCLEOTIDE SEQUENCE [LARGE SCALE GENOMIC DNA]</scope>
</reference>
<dbReference type="OrthoDB" id="9949280at2759"/>
<evidence type="ECO:0000256" key="2">
    <source>
        <dbReference type="ARBA" id="ARBA00022692"/>
    </source>
</evidence>
<feature type="transmembrane region" description="Helical" evidence="5">
    <location>
        <begin position="113"/>
        <end position="137"/>
    </location>
</feature>
<feature type="domain" description="Dendritic cell-specific transmembrane protein-like" evidence="6">
    <location>
        <begin position="148"/>
        <end position="346"/>
    </location>
</feature>
<keyword evidence="3 5" id="KW-1133">Transmembrane helix</keyword>
<accession>A0A7I8VA88</accession>